<dbReference type="PANTHER" id="PTHR40084:SF1">
    <property type="entry name" value="PHOSPHOTRANSFERASE"/>
    <property type="match status" value="1"/>
</dbReference>
<gene>
    <name evidence="1" type="ORF">UU48_C0022G0003</name>
</gene>
<dbReference type="AlphaFoldDB" id="A0A0G0VB38"/>
<dbReference type="EMBL" id="LCAU01000022">
    <property type="protein sequence ID" value="KKR96881.1"/>
    <property type="molecule type" value="Genomic_DNA"/>
</dbReference>
<dbReference type="SUPFAM" id="SSF89550">
    <property type="entry name" value="PHP domain-like"/>
    <property type="match status" value="1"/>
</dbReference>
<keyword evidence="1" id="KW-0067">ATP-binding</keyword>
<sequence>MEIFMRLITDWHIHSKYSRACSEKLVLPVIAKACERKGIDVVATADWTHPAWFAHIKECLEEKEPGLFCLKDRSSKTRFMLVTELSQIYKRDGKTHRVHNLIFAPSLEAVERVNAIFATRNFNLKSDGRPILGIDSENLYKLLKEIDDRIVLIPAHAWTPWYSVFGSKSGFDSLEECFGEMTPYIYAIETGLSSNPEMNWRLSALDHIVCISNSDAHSLNKLGREANVMEVQEPSYDEFMRILRERDRKAFLYTIEFFPEEGKYHYDGCARCEISTNPKQSKKQGNLCIQCKRPLTLGVENRVEALADRDSNIVAQKKIPYRSIVPLQEILAEVFCVSSPSSKRVVQEYDRLVECVANEFTLLLETPIEVIAKEANDPLIAEAIARMRGGQIHATPGYDGIFGKIRVFNERDRPQKKKQQNLF</sequence>
<dbReference type="PATRIC" id="fig|1618997.3.peg.1123"/>
<evidence type="ECO:0000313" key="2">
    <source>
        <dbReference type="Proteomes" id="UP000034746"/>
    </source>
</evidence>
<proteinExistence type="predicted"/>
<dbReference type="InterPro" id="IPR016195">
    <property type="entry name" value="Pol/histidinol_Pase-like"/>
</dbReference>
<accession>A0A0G0VB38</accession>
<reference evidence="1 2" key="1">
    <citation type="journal article" date="2015" name="Nature">
        <title>rRNA introns, odd ribosomes, and small enigmatic genomes across a large radiation of phyla.</title>
        <authorList>
            <person name="Brown C.T."/>
            <person name="Hug L.A."/>
            <person name="Thomas B.C."/>
            <person name="Sharon I."/>
            <person name="Castelle C.J."/>
            <person name="Singh A."/>
            <person name="Wilkins M.J."/>
            <person name="Williams K.H."/>
            <person name="Banfield J.F."/>
        </authorList>
    </citation>
    <scope>NUCLEOTIDE SEQUENCE [LARGE SCALE GENOMIC DNA]</scope>
</reference>
<organism evidence="1 2">
    <name type="scientific">Candidatus Uhrbacteria bacterium GW2011_GWF2_41_16</name>
    <dbReference type="NCBI Taxonomy" id="1618997"/>
    <lineage>
        <taxon>Bacteria</taxon>
        <taxon>Candidatus Uhriibacteriota</taxon>
    </lineage>
</organism>
<protein>
    <submittedName>
        <fullName evidence="1">UvrD/REP helicase family protein</fullName>
    </submittedName>
</protein>
<dbReference type="PANTHER" id="PTHR40084">
    <property type="entry name" value="PHOSPHOHYDROLASE, PHP FAMILY"/>
    <property type="match status" value="1"/>
</dbReference>
<dbReference type="Gene3D" id="3.20.20.140">
    <property type="entry name" value="Metal-dependent hydrolases"/>
    <property type="match status" value="1"/>
</dbReference>
<dbReference type="CDD" id="cd19067">
    <property type="entry name" value="PfuEndoQ-like"/>
    <property type="match status" value="1"/>
</dbReference>
<comment type="caution">
    <text evidence="1">The sequence shown here is derived from an EMBL/GenBank/DDBJ whole genome shotgun (WGS) entry which is preliminary data.</text>
</comment>
<dbReference type="Proteomes" id="UP000034746">
    <property type="component" value="Unassembled WGS sequence"/>
</dbReference>
<keyword evidence="1" id="KW-0378">Hydrolase</keyword>
<evidence type="ECO:0000313" key="1">
    <source>
        <dbReference type="EMBL" id="KKR96881.1"/>
    </source>
</evidence>
<keyword evidence="1" id="KW-0347">Helicase</keyword>
<dbReference type="GO" id="GO:0004386">
    <property type="term" value="F:helicase activity"/>
    <property type="evidence" value="ECO:0007669"/>
    <property type="project" value="UniProtKB-KW"/>
</dbReference>
<keyword evidence="1" id="KW-0547">Nucleotide-binding</keyword>
<name>A0A0G0VB38_9BACT</name>